<keyword evidence="2" id="KW-0282">Flagellum</keyword>
<dbReference type="Proteomes" id="UP001607302">
    <property type="component" value="Unassembled WGS sequence"/>
</dbReference>
<reference evidence="2 3" key="1">
    <citation type="journal article" date="2024" name="Ann. Entomol. Soc. Am.">
        <title>Genomic analyses of the southern and eastern yellowjacket wasps (Hymenoptera: Vespidae) reveal evolutionary signatures of social life.</title>
        <authorList>
            <person name="Catto M.A."/>
            <person name="Caine P.B."/>
            <person name="Orr S.E."/>
            <person name="Hunt B.G."/>
            <person name="Goodisman M.A.D."/>
        </authorList>
    </citation>
    <scope>NUCLEOTIDE SEQUENCE [LARGE SCALE GENOMIC DNA]</scope>
    <source>
        <strain evidence="2">233</strain>
        <tissue evidence="2">Head and thorax</tissue>
    </source>
</reference>
<name>A0ABD1ZVJ5_VESSQ</name>
<feature type="chain" id="PRO_5044843750" evidence="1">
    <location>
        <begin position="23"/>
        <end position="75"/>
    </location>
</feature>
<keyword evidence="2" id="KW-0966">Cell projection</keyword>
<comment type="caution">
    <text evidence="2">The sequence shown here is derived from an EMBL/GenBank/DDBJ whole genome shotgun (WGS) entry which is preliminary data.</text>
</comment>
<gene>
    <name evidence="2" type="ORF">V1478_018456</name>
</gene>
<keyword evidence="3" id="KW-1185">Reference proteome</keyword>
<evidence type="ECO:0000313" key="2">
    <source>
        <dbReference type="EMBL" id="KAL2712221.1"/>
    </source>
</evidence>
<sequence length="75" mass="8990">MLFLQKIIFICCFLWLIMHVSSEDNKPDKLYYKKYEVPRVKIKVFRGPTEEKNGETFAKWGFWIKQPRNSSANTT</sequence>
<accession>A0ABD1ZVJ5</accession>
<feature type="signal peptide" evidence="1">
    <location>
        <begin position="1"/>
        <end position="22"/>
    </location>
</feature>
<proteinExistence type="predicted"/>
<evidence type="ECO:0000313" key="3">
    <source>
        <dbReference type="Proteomes" id="UP001607302"/>
    </source>
</evidence>
<dbReference type="EMBL" id="JAUDFV010000167">
    <property type="protein sequence ID" value="KAL2712221.1"/>
    <property type="molecule type" value="Genomic_DNA"/>
</dbReference>
<organism evidence="2 3">
    <name type="scientific">Vespula squamosa</name>
    <name type="common">Southern yellow jacket</name>
    <name type="synonym">Wasp</name>
    <dbReference type="NCBI Taxonomy" id="30214"/>
    <lineage>
        <taxon>Eukaryota</taxon>
        <taxon>Metazoa</taxon>
        <taxon>Ecdysozoa</taxon>
        <taxon>Arthropoda</taxon>
        <taxon>Hexapoda</taxon>
        <taxon>Insecta</taxon>
        <taxon>Pterygota</taxon>
        <taxon>Neoptera</taxon>
        <taxon>Endopterygota</taxon>
        <taxon>Hymenoptera</taxon>
        <taxon>Apocrita</taxon>
        <taxon>Aculeata</taxon>
        <taxon>Vespoidea</taxon>
        <taxon>Vespidae</taxon>
        <taxon>Vespinae</taxon>
        <taxon>Vespula</taxon>
    </lineage>
</organism>
<evidence type="ECO:0000256" key="1">
    <source>
        <dbReference type="SAM" id="SignalP"/>
    </source>
</evidence>
<dbReference type="AlphaFoldDB" id="A0ABD1ZVJ5"/>
<keyword evidence="2" id="KW-0969">Cilium</keyword>
<keyword evidence="1" id="KW-0732">Signal</keyword>
<protein>
    <submittedName>
        <fullName evidence="2">Cilia- and flagella-associated protein 70</fullName>
    </submittedName>
</protein>